<sequence length="58" mass="6628">MSQDLKDKAVTYLRALESRDWKRVRALCAETATVWHNDGKGEQSIEEYVNFIPAGQDS</sequence>
<organism evidence="1 2">
    <name type="scientific">Streptosporangium brasiliense</name>
    <dbReference type="NCBI Taxonomy" id="47480"/>
    <lineage>
        <taxon>Bacteria</taxon>
        <taxon>Bacillati</taxon>
        <taxon>Actinomycetota</taxon>
        <taxon>Actinomycetes</taxon>
        <taxon>Streptosporangiales</taxon>
        <taxon>Streptosporangiaceae</taxon>
        <taxon>Streptosporangium</taxon>
    </lineage>
</organism>
<reference evidence="1 2" key="1">
    <citation type="submission" date="2023-07" db="EMBL/GenBank/DDBJ databases">
        <title>Sequencing the genomes of 1000 actinobacteria strains.</title>
        <authorList>
            <person name="Klenk H.-P."/>
        </authorList>
    </citation>
    <scope>NUCLEOTIDE SEQUENCE [LARGE SCALE GENOMIC DNA]</scope>
    <source>
        <strain evidence="1 2">DSM 44109</strain>
    </source>
</reference>
<dbReference type="RefSeq" id="WP_306874375.1">
    <property type="nucleotide sequence ID" value="NZ_JAUSRB010000002.1"/>
</dbReference>
<accession>A0ABT9RNM2</accession>
<dbReference type="InterPro" id="IPR032710">
    <property type="entry name" value="NTF2-like_dom_sf"/>
</dbReference>
<dbReference type="Gene3D" id="3.10.450.50">
    <property type="match status" value="1"/>
</dbReference>
<evidence type="ECO:0008006" key="3">
    <source>
        <dbReference type="Google" id="ProtNLM"/>
    </source>
</evidence>
<dbReference type="Proteomes" id="UP001230426">
    <property type="component" value="Unassembled WGS sequence"/>
</dbReference>
<dbReference type="EMBL" id="JAUSRB010000002">
    <property type="protein sequence ID" value="MDP9869900.1"/>
    <property type="molecule type" value="Genomic_DNA"/>
</dbReference>
<dbReference type="SUPFAM" id="SSF54427">
    <property type="entry name" value="NTF2-like"/>
    <property type="match status" value="1"/>
</dbReference>
<comment type="caution">
    <text evidence="1">The sequence shown here is derived from an EMBL/GenBank/DDBJ whole genome shotgun (WGS) entry which is preliminary data.</text>
</comment>
<protein>
    <recommendedName>
        <fullName evidence="3">SnoaL-like domain-containing protein</fullName>
    </recommendedName>
</protein>
<proteinExistence type="predicted"/>
<gene>
    <name evidence="1" type="ORF">J2S55_009166</name>
</gene>
<evidence type="ECO:0000313" key="1">
    <source>
        <dbReference type="EMBL" id="MDP9869900.1"/>
    </source>
</evidence>
<evidence type="ECO:0000313" key="2">
    <source>
        <dbReference type="Proteomes" id="UP001230426"/>
    </source>
</evidence>
<name>A0ABT9RNM2_9ACTN</name>
<keyword evidence="2" id="KW-1185">Reference proteome</keyword>